<evidence type="ECO:0000313" key="5">
    <source>
        <dbReference type="EMBL" id="TQM93317.1"/>
    </source>
</evidence>
<dbReference type="InterPro" id="IPR006665">
    <property type="entry name" value="OmpA-like"/>
</dbReference>
<evidence type="ECO:0000256" key="2">
    <source>
        <dbReference type="SAM" id="Coils"/>
    </source>
</evidence>
<name>A0A543KE66_9RHOB</name>
<keyword evidence="6" id="KW-1185">Reference proteome</keyword>
<dbReference type="RefSeq" id="WP_142081160.1">
    <property type="nucleotide sequence ID" value="NZ_VFPT01000001.1"/>
</dbReference>
<dbReference type="Proteomes" id="UP000320582">
    <property type="component" value="Unassembled WGS sequence"/>
</dbReference>
<feature type="transmembrane region" description="Helical" evidence="3">
    <location>
        <begin position="21"/>
        <end position="46"/>
    </location>
</feature>
<sequence length="591" mass="63893">MALARRTGQRRDVSGAIWPGFVDAMTALLLVLMFVLSIFMIVQFVLRDTITAQDTQLEGLSAEVATLADALGLSRARISSLESELGAMEGDLDQARALAAAQMAQISALSDDLAARESALSAAEARITDFEAQVAALISARDTAVARGDALSADLAEMDAAQAELLSEQEALQLALASLRDELDAEAEAARLAAARAEAVEAALAQSQAEAVAQEATLAQLSAQLAAAEDRVQDQASVEDSLRSELDAAEQAALAERAAAEALRERLADVETELSAEERRRLADAAAAEALRARLESADAELTAMTLSLEEQRRRAEETLTLLAAAREGQAEAEAALQQEISERERLAALRAMAEQSLSEREAQSLEDQRRLEVLNQQVASLRGQVGSLQDLLGDVRAREEASQTQIESLGADLNMALAQLAVEQRARAELESAERERLERFQSEFFGRLREVLEGLDEIQIVGDRFVFSSEVLFELGSADLASGGQAQIANVVSILRDVSDRIPPEIDWILRVDGHTDNLALGPGAEWSDNWALSQARALSVVRFMTDELGFPPERLAATGFGEYRPVDTANTPEARARNRRIELKLTER</sequence>
<protein>
    <submittedName>
        <fullName evidence="5">Chemotaxis protein MotB</fullName>
    </submittedName>
</protein>
<dbReference type="InterPro" id="IPR050330">
    <property type="entry name" value="Bact_OuterMem_StrucFunc"/>
</dbReference>
<dbReference type="PANTHER" id="PTHR30329">
    <property type="entry name" value="STATOR ELEMENT OF FLAGELLAR MOTOR COMPLEX"/>
    <property type="match status" value="1"/>
</dbReference>
<dbReference type="AlphaFoldDB" id="A0A543KE66"/>
<keyword evidence="2" id="KW-0175">Coiled coil</keyword>
<feature type="domain" description="OmpA-like" evidence="4">
    <location>
        <begin position="463"/>
        <end position="591"/>
    </location>
</feature>
<accession>A0A543KE66</accession>
<keyword evidence="3" id="KW-0812">Transmembrane</keyword>
<proteinExistence type="predicted"/>
<evidence type="ECO:0000313" key="6">
    <source>
        <dbReference type="Proteomes" id="UP000320582"/>
    </source>
</evidence>
<keyword evidence="1 3" id="KW-0472">Membrane</keyword>
<dbReference type="OrthoDB" id="9815217at2"/>
<organism evidence="5 6">
    <name type="scientific">Roseinatronobacter monicus</name>
    <dbReference type="NCBI Taxonomy" id="393481"/>
    <lineage>
        <taxon>Bacteria</taxon>
        <taxon>Pseudomonadati</taxon>
        <taxon>Pseudomonadota</taxon>
        <taxon>Alphaproteobacteria</taxon>
        <taxon>Rhodobacterales</taxon>
        <taxon>Paracoccaceae</taxon>
        <taxon>Roseinatronobacter</taxon>
    </lineage>
</organism>
<evidence type="ECO:0000256" key="1">
    <source>
        <dbReference type="PROSITE-ProRule" id="PRU00473"/>
    </source>
</evidence>
<dbReference type="InterPro" id="IPR036737">
    <property type="entry name" value="OmpA-like_sf"/>
</dbReference>
<keyword evidence="3" id="KW-1133">Transmembrane helix</keyword>
<dbReference type="Gene3D" id="3.30.1330.60">
    <property type="entry name" value="OmpA-like domain"/>
    <property type="match status" value="1"/>
</dbReference>
<dbReference type="NCBIfam" id="NF006542">
    <property type="entry name" value="PRK09039.1-1"/>
    <property type="match status" value="3"/>
</dbReference>
<gene>
    <name evidence="5" type="ORF">BD293_1949</name>
</gene>
<feature type="coiled-coil region" evidence="2">
    <location>
        <begin position="78"/>
        <end position="315"/>
    </location>
</feature>
<dbReference type="EMBL" id="VFPT01000001">
    <property type="protein sequence ID" value="TQM93317.1"/>
    <property type="molecule type" value="Genomic_DNA"/>
</dbReference>
<dbReference type="GO" id="GO:0016020">
    <property type="term" value="C:membrane"/>
    <property type="evidence" value="ECO:0007669"/>
    <property type="project" value="UniProtKB-UniRule"/>
</dbReference>
<dbReference type="CDD" id="cd07185">
    <property type="entry name" value="OmpA_C-like"/>
    <property type="match status" value="1"/>
</dbReference>
<dbReference type="Pfam" id="PF00691">
    <property type="entry name" value="OmpA"/>
    <property type="match status" value="1"/>
</dbReference>
<evidence type="ECO:0000259" key="4">
    <source>
        <dbReference type="PROSITE" id="PS51123"/>
    </source>
</evidence>
<dbReference type="PANTHER" id="PTHR30329:SF21">
    <property type="entry name" value="LIPOPROTEIN YIAD-RELATED"/>
    <property type="match status" value="1"/>
</dbReference>
<dbReference type="PROSITE" id="PS51123">
    <property type="entry name" value="OMPA_2"/>
    <property type="match status" value="1"/>
</dbReference>
<evidence type="ECO:0000256" key="3">
    <source>
        <dbReference type="SAM" id="Phobius"/>
    </source>
</evidence>
<reference evidence="5 6" key="1">
    <citation type="submission" date="2019-06" db="EMBL/GenBank/DDBJ databases">
        <title>Genomic Encyclopedia of Archaeal and Bacterial Type Strains, Phase II (KMG-II): from individual species to whole genera.</title>
        <authorList>
            <person name="Goeker M."/>
        </authorList>
    </citation>
    <scope>NUCLEOTIDE SEQUENCE [LARGE SCALE GENOMIC DNA]</scope>
    <source>
        <strain evidence="5 6">DSM 18423</strain>
    </source>
</reference>
<dbReference type="Gene3D" id="1.10.287.1490">
    <property type="match status" value="1"/>
</dbReference>
<comment type="caution">
    <text evidence="5">The sequence shown here is derived from an EMBL/GenBank/DDBJ whole genome shotgun (WGS) entry which is preliminary data.</text>
</comment>
<dbReference type="SUPFAM" id="SSF103088">
    <property type="entry name" value="OmpA-like"/>
    <property type="match status" value="1"/>
</dbReference>